<sequence>METKLYEDEMKKIQFRCGFSSGLAISCRGQGRERAGGLAIWWSDNVNYKINSYSLNHIQGEITNQDEEDAWTLTGVYGFPDENRKNDTWELIKNLSLTAL</sequence>
<dbReference type="GO" id="GO:0004519">
    <property type="term" value="F:endonuclease activity"/>
    <property type="evidence" value="ECO:0007669"/>
    <property type="project" value="UniProtKB-KW"/>
</dbReference>
<keyword evidence="1" id="KW-0255">Endonuclease</keyword>
<reference evidence="1 2" key="1">
    <citation type="journal article" date="2018" name="Front. Plant Sci.">
        <title>Red Clover (Trifolium pratense) and Zigzag Clover (T. medium) - A Picture of Genomic Similarities and Differences.</title>
        <authorList>
            <person name="Dluhosova J."/>
            <person name="Istvanek J."/>
            <person name="Nedelnik J."/>
            <person name="Repkova J."/>
        </authorList>
    </citation>
    <scope>NUCLEOTIDE SEQUENCE [LARGE SCALE GENOMIC DNA]</scope>
    <source>
        <strain evidence="2">cv. 10/8</strain>
        <tissue evidence="1">Leaf</tissue>
    </source>
</reference>
<dbReference type="EMBL" id="LXQA010009099">
    <property type="protein sequence ID" value="MCH85764.1"/>
    <property type="molecule type" value="Genomic_DNA"/>
</dbReference>
<proteinExistence type="predicted"/>
<keyword evidence="1" id="KW-0378">Hydrolase</keyword>
<name>A0A392MHP7_9FABA</name>
<comment type="caution">
    <text evidence="1">The sequence shown here is derived from an EMBL/GenBank/DDBJ whole genome shotgun (WGS) entry which is preliminary data.</text>
</comment>
<organism evidence="1 2">
    <name type="scientific">Trifolium medium</name>
    <dbReference type="NCBI Taxonomy" id="97028"/>
    <lineage>
        <taxon>Eukaryota</taxon>
        <taxon>Viridiplantae</taxon>
        <taxon>Streptophyta</taxon>
        <taxon>Embryophyta</taxon>
        <taxon>Tracheophyta</taxon>
        <taxon>Spermatophyta</taxon>
        <taxon>Magnoliopsida</taxon>
        <taxon>eudicotyledons</taxon>
        <taxon>Gunneridae</taxon>
        <taxon>Pentapetalae</taxon>
        <taxon>rosids</taxon>
        <taxon>fabids</taxon>
        <taxon>Fabales</taxon>
        <taxon>Fabaceae</taxon>
        <taxon>Papilionoideae</taxon>
        <taxon>50 kb inversion clade</taxon>
        <taxon>NPAAA clade</taxon>
        <taxon>Hologalegina</taxon>
        <taxon>IRL clade</taxon>
        <taxon>Trifolieae</taxon>
        <taxon>Trifolium</taxon>
    </lineage>
</organism>
<feature type="non-terminal residue" evidence="1">
    <location>
        <position position="100"/>
    </location>
</feature>
<keyword evidence="1" id="KW-0540">Nuclease</keyword>
<keyword evidence="2" id="KW-1185">Reference proteome</keyword>
<evidence type="ECO:0000313" key="1">
    <source>
        <dbReference type="EMBL" id="MCH85764.1"/>
    </source>
</evidence>
<dbReference type="PROSITE" id="PS51257">
    <property type="entry name" value="PROKAR_LIPOPROTEIN"/>
    <property type="match status" value="1"/>
</dbReference>
<gene>
    <name evidence="1" type="ORF">A2U01_0006614</name>
</gene>
<accession>A0A392MHP7</accession>
<evidence type="ECO:0000313" key="2">
    <source>
        <dbReference type="Proteomes" id="UP000265520"/>
    </source>
</evidence>
<protein>
    <submittedName>
        <fullName evidence="1">Endonuclease/exonuclease/phosphatase family protein</fullName>
    </submittedName>
</protein>
<dbReference type="AlphaFoldDB" id="A0A392MHP7"/>
<dbReference type="Proteomes" id="UP000265520">
    <property type="component" value="Unassembled WGS sequence"/>
</dbReference>
<keyword evidence="1" id="KW-0269">Exonuclease</keyword>
<dbReference type="GO" id="GO:0004527">
    <property type="term" value="F:exonuclease activity"/>
    <property type="evidence" value="ECO:0007669"/>
    <property type="project" value="UniProtKB-KW"/>
</dbReference>